<dbReference type="RefSeq" id="WP_413265244.1">
    <property type="nucleotide sequence ID" value="NZ_JBHFNR010000160.1"/>
</dbReference>
<dbReference type="SUPFAM" id="SSF143011">
    <property type="entry name" value="RelE-like"/>
    <property type="match status" value="1"/>
</dbReference>
<reference evidence="3 4" key="1">
    <citation type="submission" date="2024-09" db="EMBL/GenBank/DDBJ databases">
        <title>Floridaenema gen nov. (Aerosakkonemataceae, Aerosakkonematales ord. nov., Cyanobacteria) from benthic tropical and subtropical fresh waters, with the description of four new species.</title>
        <authorList>
            <person name="Moretto J.A."/>
            <person name="Berthold D.E."/>
            <person name="Lefler F.W."/>
            <person name="Huang I.-S."/>
            <person name="Laughinghouse H. IV."/>
        </authorList>
    </citation>
    <scope>NUCLEOTIDE SEQUENCE [LARGE SCALE GENOMIC DNA]</scope>
    <source>
        <strain evidence="3 4">BLCC-F50</strain>
    </source>
</reference>
<keyword evidence="4" id="KW-1185">Reference proteome</keyword>
<keyword evidence="2" id="KW-1277">Toxin-antitoxin system</keyword>
<comment type="similarity">
    <text evidence="1">Belongs to the RelE toxin family.</text>
</comment>
<name>A0ABV4XV52_9CYAN</name>
<dbReference type="Gene3D" id="3.30.2310.20">
    <property type="entry name" value="RelE-like"/>
    <property type="match status" value="1"/>
</dbReference>
<comment type="caution">
    <text evidence="3">The sequence shown here is derived from an EMBL/GenBank/DDBJ whole genome shotgun (WGS) entry which is preliminary data.</text>
</comment>
<evidence type="ECO:0000256" key="2">
    <source>
        <dbReference type="ARBA" id="ARBA00022649"/>
    </source>
</evidence>
<evidence type="ECO:0000313" key="3">
    <source>
        <dbReference type="EMBL" id="MFB2895605.1"/>
    </source>
</evidence>
<dbReference type="PANTHER" id="PTHR33755">
    <property type="entry name" value="TOXIN PARE1-RELATED"/>
    <property type="match status" value="1"/>
</dbReference>
<dbReference type="InterPro" id="IPR035093">
    <property type="entry name" value="RelE/ParE_toxin_dom_sf"/>
</dbReference>
<organism evidence="3 4">
    <name type="scientific">Floridaenema flaviceps BLCC-F50</name>
    <dbReference type="NCBI Taxonomy" id="3153642"/>
    <lineage>
        <taxon>Bacteria</taxon>
        <taxon>Bacillati</taxon>
        <taxon>Cyanobacteriota</taxon>
        <taxon>Cyanophyceae</taxon>
        <taxon>Oscillatoriophycideae</taxon>
        <taxon>Aerosakkonematales</taxon>
        <taxon>Aerosakkonemataceae</taxon>
        <taxon>Floridanema</taxon>
        <taxon>Floridanema flaviceps</taxon>
    </lineage>
</organism>
<evidence type="ECO:0000313" key="4">
    <source>
        <dbReference type="Proteomes" id="UP001576784"/>
    </source>
</evidence>
<dbReference type="Proteomes" id="UP001576784">
    <property type="component" value="Unassembled WGS sequence"/>
</dbReference>
<dbReference type="Pfam" id="PF05016">
    <property type="entry name" value="ParE_toxin"/>
    <property type="match status" value="1"/>
</dbReference>
<evidence type="ECO:0000256" key="1">
    <source>
        <dbReference type="ARBA" id="ARBA00006226"/>
    </source>
</evidence>
<protein>
    <submittedName>
        <fullName evidence="3">Type II toxin-antitoxin system RelE/ParE family toxin</fullName>
    </submittedName>
</protein>
<accession>A0ABV4XV52</accession>
<dbReference type="InterPro" id="IPR007712">
    <property type="entry name" value="RelE/ParE_toxin"/>
</dbReference>
<proteinExistence type="inferred from homology"/>
<dbReference type="InterPro" id="IPR051803">
    <property type="entry name" value="TA_system_RelE-like_toxin"/>
</dbReference>
<dbReference type="EMBL" id="JBHFNR010000160">
    <property type="protein sequence ID" value="MFB2895605.1"/>
    <property type="molecule type" value="Genomic_DNA"/>
</dbReference>
<sequence>MSYQLIVQNRATQDLRQLANYILINGDSDAALRFFESAEITFSQLATTPGIGKVVRLVSSRMGEIRQWRIKDFQDYLIFYRIQDDRVEIIRVLHGARDLEGILSNLDREIE</sequence>
<gene>
    <name evidence="3" type="ORF">ACE1CI_22080</name>
</gene>